<feature type="transmembrane region" description="Helical" evidence="9">
    <location>
        <begin position="7"/>
        <end position="30"/>
    </location>
</feature>
<keyword evidence="9" id="KW-1133">Transmembrane helix</keyword>
<evidence type="ECO:0000256" key="2">
    <source>
        <dbReference type="ARBA" id="ARBA00001946"/>
    </source>
</evidence>
<evidence type="ECO:0000313" key="11">
    <source>
        <dbReference type="EMBL" id="RCW39356.1"/>
    </source>
</evidence>
<feature type="domain" description="Endonuclease/exonuclease/phosphatase" evidence="10">
    <location>
        <begin position="102"/>
        <end position="353"/>
    </location>
</feature>
<keyword evidence="4" id="KW-0479">Metal-binding</keyword>
<evidence type="ECO:0000313" key="12">
    <source>
        <dbReference type="Proteomes" id="UP000252733"/>
    </source>
</evidence>
<dbReference type="Pfam" id="PF03372">
    <property type="entry name" value="Exo_endo_phos"/>
    <property type="match status" value="1"/>
</dbReference>
<keyword evidence="3" id="KW-0540">Nuclease</keyword>
<keyword evidence="9" id="KW-0812">Transmembrane</keyword>
<dbReference type="RefSeq" id="WP_106151986.1">
    <property type="nucleotide sequence ID" value="NZ_PVTS01000003.1"/>
</dbReference>
<evidence type="ECO:0000259" key="10">
    <source>
        <dbReference type="Pfam" id="PF03372"/>
    </source>
</evidence>
<dbReference type="GO" id="GO:0046872">
    <property type="term" value="F:metal ion binding"/>
    <property type="evidence" value="ECO:0007669"/>
    <property type="project" value="UniProtKB-KW"/>
</dbReference>
<dbReference type="EMBL" id="QPIZ01000001">
    <property type="protein sequence ID" value="RCW39356.1"/>
    <property type="molecule type" value="Genomic_DNA"/>
</dbReference>
<evidence type="ECO:0000256" key="1">
    <source>
        <dbReference type="ARBA" id="ARBA00001936"/>
    </source>
</evidence>
<dbReference type="GO" id="GO:0004519">
    <property type="term" value="F:endonuclease activity"/>
    <property type="evidence" value="ECO:0007669"/>
    <property type="project" value="UniProtKB-KW"/>
</dbReference>
<gene>
    <name evidence="11" type="ORF">DFO77_101126</name>
</gene>
<protein>
    <submittedName>
        <fullName evidence="11">Endonuclease/exonuclease/phosphatase family metal-dependent hydrolase</fullName>
    </submittedName>
</protein>
<dbReference type="CDD" id="cd09084">
    <property type="entry name" value="EEP-2"/>
    <property type="match status" value="1"/>
</dbReference>
<reference evidence="11 12" key="1">
    <citation type="submission" date="2018-07" db="EMBL/GenBank/DDBJ databases">
        <title>Freshwater and sediment microbial communities from various areas in North America, analyzing microbe dynamics in response to fracking.</title>
        <authorList>
            <person name="Lamendella R."/>
        </authorList>
    </citation>
    <scope>NUCLEOTIDE SEQUENCE [LARGE SCALE GENOMIC DNA]</scope>
    <source>
        <strain evidence="11 12">160A</strain>
    </source>
</reference>
<dbReference type="InterPro" id="IPR005135">
    <property type="entry name" value="Endo/exonuclease/phosphatase"/>
</dbReference>
<evidence type="ECO:0000256" key="5">
    <source>
        <dbReference type="ARBA" id="ARBA00022763"/>
    </source>
</evidence>
<dbReference type="STRING" id="1168289.GCA_000259075_00182"/>
<comment type="cofactor">
    <cofactor evidence="2">
        <name>Mg(2+)</name>
        <dbReference type="ChEBI" id="CHEBI:18420"/>
    </cofactor>
</comment>
<dbReference type="OrthoDB" id="635146at2"/>
<keyword evidence="11" id="KW-0269">Exonuclease</keyword>
<dbReference type="Proteomes" id="UP000252733">
    <property type="component" value="Unassembled WGS sequence"/>
</dbReference>
<accession>A0A2T0XQL8</accession>
<comment type="caution">
    <text evidence="11">The sequence shown here is derived from an EMBL/GenBank/DDBJ whole genome shotgun (WGS) entry which is preliminary data.</text>
</comment>
<proteinExistence type="predicted"/>
<keyword evidence="5" id="KW-0227">DNA damage</keyword>
<keyword evidence="12" id="KW-1185">Reference proteome</keyword>
<dbReference type="AlphaFoldDB" id="A0A2T0XQL8"/>
<keyword evidence="6 11" id="KW-0378">Hydrolase</keyword>
<dbReference type="InterPro" id="IPR036691">
    <property type="entry name" value="Endo/exonu/phosph_ase_sf"/>
</dbReference>
<evidence type="ECO:0000256" key="8">
    <source>
        <dbReference type="ARBA" id="ARBA00023204"/>
    </source>
</evidence>
<keyword evidence="9" id="KW-0472">Membrane</keyword>
<name>A0A2T0XQL8_9BACT</name>
<dbReference type="InterPro" id="IPR051547">
    <property type="entry name" value="TDP2-like"/>
</dbReference>
<dbReference type="PANTHER" id="PTHR15822">
    <property type="entry name" value="TRAF AND TNF RECEPTOR-ASSOCIATED PROTEIN"/>
    <property type="match status" value="1"/>
</dbReference>
<evidence type="ECO:0000256" key="4">
    <source>
        <dbReference type="ARBA" id="ARBA00022723"/>
    </source>
</evidence>
<comment type="cofactor">
    <cofactor evidence="1">
        <name>Mn(2+)</name>
        <dbReference type="ChEBI" id="CHEBI:29035"/>
    </cofactor>
</comment>
<dbReference type="SUPFAM" id="SSF56219">
    <property type="entry name" value="DNase I-like"/>
    <property type="match status" value="1"/>
</dbReference>
<dbReference type="GO" id="GO:0006281">
    <property type="term" value="P:DNA repair"/>
    <property type="evidence" value="ECO:0007669"/>
    <property type="project" value="UniProtKB-KW"/>
</dbReference>
<evidence type="ECO:0000256" key="7">
    <source>
        <dbReference type="ARBA" id="ARBA00022842"/>
    </source>
</evidence>
<organism evidence="11 12">
    <name type="scientific">Marinilabilia salmonicolor</name>
    <dbReference type="NCBI Taxonomy" id="989"/>
    <lineage>
        <taxon>Bacteria</taxon>
        <taxon>Pseudomonadati</taxon>
        <taxon>Bacteroidota</taxon>
        <taxon>Bacteroidia</taxon>
        <taxon>Marinilabiliales</taxon>
        <taxon>Marinilabiliaceae</taxon>
        <taxon>Marinilabilia</taxon>
    </lineage>
</organism>
<keyword evidence="8" id="KW-0234">DNA repair</keyword>
<keyword evidence="7" id="KW-0460">Magnesium</keyword>
<keyword evidence="11" id="KW-0255">Endonuclease</keyword>
<sequence length="372" mass="42895">MKGLFRSISLIVTLILAIGLMTSMAVIYISPVRIHVLALLGFLFPALWLINLLVLIAHIARKSPRLIIPLIVLALSWNQWNNVFRLSGEKAPEDMSTPVKVMSFNTRMFDYYEWSGMEETPESIYDFIREENPDIICFQEYFTSNKKEGFHPNQTKARFRALGYRHIEYRFDNGRGTGYGIATFSKFPIINKGSLPFGESRNMAIFSDVNIDGKVIRIFNNHLESIGFKENDFNVIDSLKFEMDEQQRQGIKEIVHKMSRAFLQRSSQAEILSRHIENSPYPVVVCGDFNDTPISYVYRTMRGNLKDAFRESGKGFGGTYNGRLPSLRIDYIFHASSFNSYDFKRHKTDFSDHYPISTIIELEAENQTAREP</sequence>
<dbReference type="GO" id="GO:0004527">
    <property type="term" value="F:exonuclease activity"/>
    <property type="evidence" value="ECO:0007669"/>
    <property type="project" value="UniProtKB-KW"/>
</dbReference>
<evidence type="ECO:0000256" key="9">
    <source>
        <dbReference type="SAM" id="Phobius"/>
    </source>
</evidence>
<evidence type="ECO:0000256" key="3">
    <source>
        <dbReference type="ARBA" id="ARBA00022722"/>
    </source>
</evidence>
<evidence type="ECO:0000256" key="6">
    <source>
        <dbReference type="ARBA" id="ARBA00022801"/>
    </source>
</evidence>
<dbReference type="Gene3D" id="3.60.10.10">
    <property type="entry name" value="Endonuclease/exonuclease/phosphatase"/>
    <property type="match status" value="1"/>
</dbReference>
<feature type="transmembrane region" description="Helical" evidence="9">
    <location>
        <begin position="36"/>
        <end position="60"/>
    </location>
</feature>
<dbReference type="PANTHER" id="PTHR15822:SF4">
    <property type="entry name" value="TYROSYL-DNA PHOSPHODIESTERASE 2"/>
    <property type="match status" value="1"/>
</dbReference>